<name>A0A9X3WTE0_9BACI</name>
<feature type="domain" description="Putative Flp pilus-assembly TadG-like N-terminal" evidence="1">
    <location>
        <begin position="13"/>
        <end position="60"/>
    </location>
</feature>
<gene>
    <name evidence="2" type="ORF">NC797_13295</name>
</gene>
<organism evidence="2 3">
    <name type="scientific">Terrihalobacillus insolitus</name>
    <dbReference type="NCBI Taxonomy" id="2950438"/>
    <lineage>
        <taxon>Bacteria</taxon>
        <taxon>Bacillati</taxon>
        <taxon>Bacillota</taxon>
        <taxon>Bacilli</taxon>
        <taxon>Bacillales</taxon>
        <taxon>Bacillaceae</taxon>
        <taxon>Terrihalobacillus</taxon>
    </lineage>
</organism>
<protein>
    <submittedName>
        <fullName evidence="2">Tad domain-containing protein</fullName>
    </submittedName>
</protein>
<accession>A0A9X3WTE0</accession>
<dbReference type="EMBL" id="JAMQKB010000015">
    <property type="protein sequence ID" value="MDC3425477.1"/>
    <property type="molecule type" value="Genomic_DNA"/>
</dbReference>
<proteinExistence type="predicted"/>
<evidence type="ECO:0000259" key="1">
    <source>
        <dbReference type="Pfam" id="PF13400"/>
    </source>
</evidence>
<dbReference type="RefSeq" id="WP_272437286.1">
    <property type="nucleotide sequence ID" value="NZ_JAMQKB010000015.1"/>
</dbReference>
<comment type="caution">
    <text evidence="2">The sequence shown here is derived from an EMBL/GenBank/DDBJ whole genome shotgun (WGS) entry which is preliminary data.</text>
</comment>
<dbReference type="Proteomes" id="UP001145050">
    <property type="component" value="Unassembled WGS sequence"/>
</dbReference>
<evidence type="ECO:0000313" key="3">
    <source>
        <dbReference type="Proteomes" id="UP001145050"/>
    </source>
</evidence>
<sequence length="301" mass="32502">MKKLWSLFKNENGNVLVLVSLSFIGLLTMAGLVIDGGTLYLTKTELQKVANASALSGAQALTTDSESNVQAIIDQILMKHDEADALDGVFINLNDKVEIDLGKKVPLAFSKLFGIETVNVTAHAAAQLGVMGKAKGAAPLGIPESVSLVYGEEYQLKVDSSDVDTGNFGILALQGPGAKTYEYNLANGYQDPLQVGEIVDTQTGNIAGKTVSVINDLVQTCSSQDERDCPRILLIPVYKPYSYDQNQMKQVEITGFAYFYITEPMSQNDTSIKGIFLERTGTGFDDPNAVNRGAYSIRLVK</sequence>
<keyword evidence="3" id="KW-1185">Reference proteome</keyword>
<dbReference type="Pfam" id="PF13400">
    <property type="entry name" value="Tad"/>
    <property type="match status" value="1"/>
</dbReference>
<reference evidence="2" key="1">
    <citation type="submission" date="2022-06" db="EMBL/GenBank/DDBJ databases">
        <title>Aquibacillus sp. a new bacterium isolated from soil saline samples.</title>
        <authorList>
            <person name="Galisteo C."/>
            <person name="De La Haba R."/>
            <person name="Sanchez-Porro C."/>
            <person name="Ventosa A."/>
        </authorList>
    </citation>
    <scope>NUCLEOTIDE SEQUENCE</scope>
    <source>
        <strain evidence="2">3ASR75-11</strain>
    </source>
</reference>
<dbReference type="AlphaFoldDB" id="A0A9X3WTE0"/>
<evidence type="ECO:0000313" key="2">
    <source>
        <dbReference type="EMBL" id="MDC3425477.1"/>
    </source>
</evidence>
<dbReference type="InterPro" id="IPR028087">
    <property type="entry name" value="Tad_N"/>
</dbReference>